<keyword evidence="1" id="KW-1133">Transmembrane helix</keyword>
<comment type="caution">
    <text evidence="2">The sequence shown here is derived from an EMBL/GenBank/DDBJ whole genome shotgun (WGS) entry which is preliminary data.</text>
</comment>
<dbReference type="Proteomes" id="UP000807306">
    <property type="component" value="Unassembled WGS sequence"/>
</dbReference>
<dbReference type="EMBL" id="MU158064">
    <property type="protein sequence ID" value="KAF9521439.1"/>
    <property type="molecule type" value="Genomic_DNA"/>
</dbReference>
<accession>A0A9P6E2J5</accession>
<feature type="transmembrane region" description="Helical" evidence="1">
    <location>
        <begin position="82"/>
        <end position="104"/>
    </location>
</feature>
<dbReference type="AlphaFoldDB" id="A0A9P6E2J5"/>
<protein>
    <submittedName>
        <fullName evidence="2">Uncharacterized protein</fullName>
    </submittedName>
</protein>
<sequence length="168" mass="18930">MANSNAFDKRRPSLLCLRRLGDGFVERARPLGCEIWWIVQQLAWSVCSVAESDDSVMRSLSVRFFRYVVPSALSLDKLVLQLLFNLFLSLTLLSSSSTLLYIIYRFRLTRKRTPGLIHVPISNSSTQTSSTSASATGFYIIKAKWDVKPPSSVSFNTLRLIAHLRSSP</sequence>
<evidence type="ECO:0000313" key="3">
    <source>
        <dbReference type="Proteomes" id="UP000807306"/>
    </source>
</evidence>
<evidence type="ECO:0000256" key="1">
    <source>
        <dbReference type="SAM" id="Phobius"/>
    </source>
</evidence>
<name>A0A9P6E2J5_9AGAR</name>
<keyword evidence="1" id="KW-0472">Membrane</keyword>
<gene>
    <name evidence="2" type="ORF">CPB83DRAFT_900728</name>
</gene>
<evidence type="ECO:0000313" key="2">
    <source>
        <dbReference type="EMBL" id="KAF9521439.1"/>
    </source>
</evidence>
<organism evidence="2 3">
    <name type="scientific">Crepidotus variabilis</name>
    <dbReference type="NCBI Taxonomy" id="179855"/>
    <lineage>
        <taxon>Eukaryota</taxon>
        <taxon>Fungi</taxon>
        <taxon>Dikarya</taxon>
        <taxon>Basidiomycota</taxon>
        <taxon>Agaricomycotina</taxon>
        <taxon>Agaricomycetes</taxon>
        <taxon>Agaricomycetidae</taxon>
        <taxon>Agaricales</taxon>
        <taxon>Agaricineae</taxon>
        <taxon>Crepidotaceae</taxon>
        <taxon>Crepidotus</taxon>
    </lineage>
</organism>
<reference evidence="2" key="1">
    <citation type="submission" date="2020-11" db="EMBL/GenBank/DDBJ databases">
        <authorList>
            <consortium name="DOE Joint Genome Institute"/>
            <person name="Ahrendt S."/>
            <person name="Riley R."/>
            <person name="Andreopoulos W."/>
            <person name="Labutti K."/>
            <person name="Pangilinan J."/>
            <person name="Ruiz-Duenas F.J."/>
            <person name="Barrasa J.M."/>
            <person name="Sanchez-Garcia M."/>
            <person name="Camarero S."/>
            <person name="Miyauchi S."/>
            <person name="Serrano A."/>
            <person name="Linde D."/>
            <person name="Babiker R."/>
            <person name="Drula E."/>
            <person name="Ayuso-Fernandez I."/>
            <person name="Pacheco R."/>
            <person name="Padilla G."/>
            <person name="Ferreira P."/>
            <person name="Barriuso J."/>
            <person name="Kellner H."/>
            <person name="Castanera R."/>
            <person name="Alfaro M."/>
            <person name="Ramirez L."/>
            <person name="Pisabarro A.G."/>
            <person name="Kuo A."/>
            <person name="Tritt A."/>
            <person name="Lipzen A."/>
            <person name="He G."/>
            <person name="Yan M."/>
            <person name="Ng V."/>
            <person name="Cullen D."/>
            <person name="Martin F."/>
            <person name="Rosso M.-N."/>
            <person name="Henrissat B."/>
            <person name="Hibbett D."/>
            <person name="Martinez A.T."/>
            <person name="Grigoriev I.V."/>
        </authorList>
    </citation>
    <scope>NUCLEOTIDE SEQUENCE</scope>
    <source>
        <strain evidence="2">CBS 506.95</strain>
    </source>
</reference>
<keyword evidence="1" id="KW-0812">Transmembrane</keyword>
<keyword evidence="3" id="KW-1185">Reference proteome</keyword>
<proteinExistence type="predicted"/>